<protein>
    <submittedName>
        <fullName evidence="6">DoxX family protein</fullName>
    </submittedName>
</protein>
<dbReference type="EMBL" id="CP032050">
    <property type="protein sequence ID" value="AYN69140.1"/>
    <property type="molecule type" value="Genomic_DNA"/>
</dbReference>
<dbReference type="InterPro" id="IPR032808">
    <property type="entry name" value="DoxX"/>
</dbReference>
<keyword evidence="4 5" id="KW-0472">Membrane</keyword>
<feature type="transmembrane region" description="Helical" evidence="5">
    <location>
        <begin position="40"/>
        <end position="63"/>
    </location>
</feature>
<dbReference type="RefSeq" id="WP_121850146.1">
    <property type="nucleotide sequence ID" value="NZ_CP032050.1"/>
</dbReference>
<dbReference type="KEGG" id="emar:D1013_18000"/>
<keyword evidence="2 5" id="KW-0812">Transmembrane</keyword>
<proteinExistence type="predicted"/>
<dbReference type="AlphaFoldDB" id="A0A3G2LA65"/>
<dbReference type="OrthoDB" id="7960583at2"/>
<evidence type="ECO:0000256" key="4">
    <source>
        <dbReference type="ARBA" id="ARBA00023136"/>
    </source>
</evidence>
<sequence length="138" mass="15618">MKTTKLYYRIALSIFSVAMVYAVANSFINYDTVAIKFQQLGYPTYLISVLGAAQMIGLAVLIINKNNWLREWAYAGFFLNFIFGIIAHLMAKEGNGAAAVVCIIVLWVAYVQNKKLSEQTTEEDNIEKIKIRTLRKVI</sequence>
<reference evidence="6 7" key="1">
    <citation type="submission" date="2018-08" db="EMBL/GenBank/DDBJ databases">
        <title>The reduced genetic potential of extracellular carbohydrate catabolism in Euzebyella marina RN62, a Flavobacteriia bacterium isolated from the hadal water.</title>
        <authorList>
            <person name="Xue C."/>
        </authorList>
    </citation>
    <scope>NUCLEOTIDE SEQUENCE [LARGE SCALE GENOMIC DNA]</scope>
    <source>
        <strain evidence="6 7">RN62</strain>
    </source>
</reference>
<evidence type="ECO:0000313" key="7">
    <source>
        <dbReference type="Proteomes" id="UP000276309"/>
    </source>
</evidence>
<evidence type="ECO:0000256" key="5">
    <source>
        <dbReference type="SAM" id="Phobius"/>
    </source>
</evidence>
<organism evidence="6 7">
    <name type="scientific">Euzebyella marina</name>
    <dbReference type="NCBI Taxonomy" id="1761453"/>
    <lineage>
        <taxon>Bacteria</taxon>
        <taxon>Pseudomonadati</taxon>
        <taxon>Bacteroidota</taxon>
        <taxon>Flavobacteriia</taxon>
        <taxon>Flavobacteriales</taxon>
        <taxon>Flavobacteriaceae</taxon>
        <taxon>Euzebyella</taxon>
    </lineage>
</organism>
<name>A0A3G2LA65_9FLAO</name>
<feature type="transmembrane region" description="Helical" evidence="5">
    <location>
        <begin position="96"/>
        <end position="112"/>
    </location>
</feature>
<evidence type="ECO:0000256" key="1">
    <source>
        <dbReference type="ARBA" id="ARBA00004141"/>
    </source>
</evidence>
<dbReference type="Proteomes" id="UP000276309">
    <property type="component" value="Chromosome"/>
</dbReference>
<accession>A0A3G2LA65</accession>
<comment type="subcellular location">
    <subcellularLocation>
        <location evidence="1">Membrane</location>
        <topology evidence="1">Multi-pass membrane protein</topology>
    </subcellularLocation>
</comment>
<feature type="transmembrane region" description="Helical" evidence="5">
    <location>
        <begin position="7"/>
        <end position="28"/>
    </location>
</feature>
<feature type="transmembrane region" description="Helical" evidence="5">
    <location>
        <begin position="72"/>
        <end position="90"/>
    </location>
</feature>
<evidence type="ECO:0000313" key="6">
    <source>
        <dbReference type="EMBL" id="AYN69140.1"/>
    </source>
</evidence>
<dbReference type="GO" id="GO:0016020">
    <property type="term" value="C:membrane"/>
    <property type="evidence" value="ECO:0007669"/>
    <property type="project" value="UniProtKB-SubCell"/>
</dbReference>
<gene>
    <name evidence="6" type="ORF">D1013_18000</name>
</gene>
<keyword evidence="3 5" id="KW-1133">Transmembrane helix</keyword>
<dbReference type="Pfam" id="PF13564">
    <property type="entry name" value="DoxX_2"/>
    <property type="match status" value="1"/>
</dbReference>
<keyword evidence="7" id="KW-1185">Reference proteome</keyword>
<evidence type="ECO:0000256" key="3">
    <source>
        <dbReference type="ARBA" id="ARBA00022989"/>
    </source>
</evidence>
<evidence type="ECO:0000256" key="2">
    <source>
        <dbReference type="ARBA" id="ARBA00022692"/>
    </source>
</evidence>